<reference evidence="2" key="1">
    <citation type="journal article" date="2019" name="Int. J. Syst. Evol. Microbiol.">
        <title>The Global Catalogue of Microorganisms (GCM) 10K type strain sequencing project: providing services to taxonomists for standard genome sequencing and annotation.</title>
        <authorList>
            <consortium name="The Broad Institute Genomics Platform"/>
            <consortium name="The Broad Institute Genome Sequencing Center for Infectious Disease"/>
            <person name="Wu L."/>
            <person name="Ma J."/>
        </authorList>
    </citation>
    <scope>NUCLEOTIDE SEQUENCE [LARGE SCALE GENOMIC DNA]</scope>
    <source>
        <strain evidence="2">JCM 17919</strain>
    </source>
</reference>
<accession>A0ABP8GQT3</accession>
<evidence type="ECO:0008006" key="3">
    <source>
        <dbReference type="Google" id="ProtNLM"/>
    </source>
</evidence>
<gene>
    <name evidence="1" type="ORF">GCM10023184_18130</name>
</gene>
<dbReference type="EMBL" id="BAABGY010000007">
    <property type="protein sequence ID" value="GAA4328315.1"/>
    <property type="molecule type" value="Genomic_DNA"/>
</dbReference>
<protein>
    <recommendedName>
        <fullName evidence="3">DUF2303 family protein</fullName>
    </recommendedName>
</protein>
<proteinExistence type="predicted"/>
<dbReference type="Proteomes" id="UP001501725">
    <property type="component" value="Unassembled WGS sequence"/>
</dbReference>
<sequence length="238" mass="26751">MKTELQINAPAGEIVIREGVALEPKPPRSIRIAGNITAVSDFLSVRRQSGHGHQNVDLSKAIVIVNKKDLTIRLELDPEDAYGAEVVARLEVSDELKQFGINTTTTFTREALVKLIRFNKVWFDNDADKHASLLASYMAFNAQASTDMQQASDTRGNRTNNLQKTVNTNVPTEFILNIPVFKGEDPERFRVEICLDVTDGGARFWFESVELHELMQRRTDEIFNAQLEACEGFVVITQ</sequence>
<organism evidence="1 2">
    <name type="scientific">Flaviaesturariibacter amylovorans</name>
    <dbReference type="NCBI Taxonomy" id="1084520"/>
    <lineage>
        <taxon>Bacteria</taxon>
        <taxon>Pseudomonadati</taxon>
        <taxon>Bacteroidota</taxon>
        <taxon>Chitinophagia</taxon>
        <taxon>Chitinophagales</taxon>
        <taxon>Chitinophagaceae</taxon>
        <taxon>Flaviaestuariibacter</taxon>
    </lineage>
</organism>
<name>A0ABP8GQT3_9BACT</name>
<comment type="caution">
    <text evidence="1">The sequence shown here is derived from an EMBL/GenBank/DDBJ whole genome shotgun (WGS) entry which is preliminary data.</text>
</comment>
<keyword evidence="2" id="KW-1185">Reference proteome</keyword>
<evidence type="ECO:0000313" key="1">
    <source>
        <dbReference type="EMBL" id="GAA4328315.1"/>
    </source>
</evidence>
<evidence type="ECO:0000313" key="2">
    <source>
        <dbReference type="Proteomes" id="UP001501725"/>
    </source>
</evidence>
<dbReference type="RefSeq" id="WP_345255238.1">
    <property type="nucleotide sequence ID" value="NZ_BAABGY010000007.1"/>
</dbReference>